<keyword evidence="3" id="KW-1185">Reference proteome</keyword>
<dbReference type="Gene3D" id="2.30.330.10">
    <property type="entry name" value="SpoA-like"/>
    <property type="match status" value="1"/>
</dbReference>
<dbReference type="InterPro" id="IPR036429">
    <property type="entry name" value="SpoA-like_sf"/>
</dbReference>
<dbReference type="SUPFAM" id="SSF101801">
    <property type="entry name" value="Surface presentation of antigens (SPOA)"/>
    <property type="match status" value="1"/>
</dbReference>
<evidence type="ECO:0000313" key="2">
    <source>
        <dbReference type="EMBL" id="RIV85793.1"/>
    </source>
</evidence>
<keyword evidence="2" id="KW-0966">Cell projection</keyword>
<comment type="caution">
    <text evidence="2">The sequence shown here is derived from an EMBL/GenBank/DDBJ whole genome shotgun (WGS) entry which is preliminary data.</text>
</comment>
<dbReference type="RefSeq" id="WP_119586984.1">
    <property type="nucleotide sequence ID" value="NZ_CAWODQ010000024.1"/>
</dbReference>
<dbReference type="OrthoDB" id="7421075at2"/>
<proteinExistence type="predicted"/>
<gene>
    <name evidence="2" type="ORF">D2V07_10735</name>
</gene>
<keyword evidence="2" id="KW-0282">Flagellum</keyword>
<accession>A0A418NRT1</accession>
<organism evidence="2 3">
    <name type="scientific">Aurantiacibacter zhengii</name>
    <dbReference type="NCBI Taxonomy" id="2307003"/>
    <lineage>
        <taxon>Bacteria</taxon>
        <taxon>Pseudomonadati</taxon>
        <taxon>Pseudomonadota</taxon>
        <taxon>Alphaproteobacteria</taxon>
        <taxon>Sphingomonadales</taxon>
        <taxon>Erythrobacteraceae</taxon>
        <taxon>Aurantiacibacter</taxon>
    </lineage>
</organism>
<feature type="domain" description="Flagellar motor switch protein FliN-like C-terminal" evidence="1">
    <location>
        <begin position="230"/>
        <end position="294"/>
    </location>
</feature>
<evidence type="ECO:0000313" key="3">
    <source>
        <dbReference type="Proteomes" id="UP000286576"/>
    </source>
</evidence>
<dbReference type="Pfam" id="PF01052">
    <property type="entry name" value="FliMN_C"/>
    <property type="match status" value="1"/>
</dbReference>
<dbReference type="InterPro" id="IPR001543">
    <property type="entry name" value="FliN-like_C"/>
</dbReference>
<sequence>MRQSGTIVAARPLARHSELLATRPPEAGELAKALAARATRLESALADELADLLGGMRARVTCGKVDRANVARLLKVVDAVAANFQLAGDDGVQVLASIDYHGALVLTDQVFGGAGEWSAARPVRLPASVDLTLQRIGDVLGKALSASFDLAAPMALASRNDVLGKLVSPRDSDSFLTLRAEIAVADAQPWSVLLAVREAHAAKLLDEQPHCFAAPGAGDRRRPDAKPFAAIPLPLTAVLARMDMPVSRISDLRPGDTIPLAIGRSVALKLAETEIARGEVGTCDGALALRLTSIAWNSLSKGHEQ</sequence>
<reference evidence="2 3" key="1">
    <citation type="submission" date="2018-08" db="EMBL/GenBank/DDBJ databases">
        <title>Erythrobacter zhengii sp.nov., a bacterium isolated from deep-sea sediment.</title>
        <authorList>
            <person name="Fang C."/>
            <person name="Wu Y.-H."/>
            <person name="Sun C."/>
            <person name="Wang H."/>
            <person name="Cheng H."/>
            <person name="Meng F.-X."/>
            <person name="Wang C.-S."/>
            <person name="Xu X.-W."/>
        </authorList>
    </citation>
    <scope>NUCLEOTIDE SEQUENCE [LARGE SCALE GENOMIC DNA]</scope>
    <source>
        <strain evidence="2 3">V18</strain>
    </source>
</reference>
<protein>
    <submittedName>
        <fullName evidence="2">Flagellar motor switch protein FliM</fullName>
    </submittedName>
</protein>
<dbReference type="Proteomes" id="UP000286576">
    <property type="component" value="Unassembled WGS sequence"/>
</dbReference>
<keyword evidence="2" id="KW-0969">Cilium</keyword>
<dbReference type="AlphaFoldDB" id="A0A418NRT1"/>
<evidence type="ECO:0000259" key="1">
    <source>
        <dbReference type="Pfam" id="PF01052"/>
    </source>
</evidence>
<name>A0A418NRT1_9SPHN</name>
<dbReference type="EMBL" id="QXFL01000004">
    <property type="protein sequence ID" value="RIV85793.1"/>
    <property type="molecule type" value="Genomic_DNA"/>
</dbReference>